<dbReference type="PATRIC" id="fig|1179773.3.peg.1094"/>
<sequence>METVLTWGVPGGVLSVVAIGVYDVVRQRRRRRTGRTLSATYLDEVTAMFYGTKRVQLDHQESMSLMREEDAQGAPPRTGVDLDRGIVVLRPGTTGRPADGDR</sequence>
<evidence type="ECO:0000256" key="1">
    <source>
        <dbReference type="SAM" id="Phobius"/>
    </source>
</evidence>
<protein>
    <submittedName>
        <fullName evidence="2">Uncharacterized protein</fullName>
    </submittedName>
</protein>
<gene>
    <name evidence="2" type="ordered locus">BN6_10930</name>
</gene>
<proteinExistence type="predicted"/>
<keyword evidence="1" id="KW-0472">Membrane</keyword>
<reference evidence="2 3" key="1">
    <citation type="journal article" date="2012" name="BMC Genomics">
        <title>Complete genome sequence of Saccharothrix espanaensis DSM 44229T and comparison to the other completely sequenced Pseudonocardiaceae.</title>
        <authorList>
            <person name="Strobel T."/>
            <person name="Al-Dilaimi A."/>
            <person name="Blom J."/>
            <person name="Gessner A."/>
            <person name="Kalinowski J."/>
            <person name="Luzhetska M."/>
            <person name="Puhler A."/>
            <person name="Szczepanowski R."/>
            <person name="Bechthold A."/>
            <person name="Ruckert C."/>
        </authorList>
    </citation>
    <scope>NUCLEOTIDE SEQUENCE [LARGE SCALE GENOMIC DNA]</scope>
    <source>
        <strain evidence="3">ATCC 51144 / DSM 44229 / JCM 9112 / NBRC 15066 / NRRL 15764</strain>
    </source>
</reference>
<evidence type="ECO:0000313" key="2">
    <source>
        <dbReference type="EMBL" id="CCH28419.1"/>
    </source>
</evidence>
<keyword evidence="1" id="KW-0812">Transmembrane</keyword>
<accession>K0JUD0</accession>
<dbReference type="RefSeq" id="WP_015098532.1">
    <property type="nucleotide sequence ID" value="NC_019673.1"/>
</dbReference>
<keyword evidence="3" id="KW-1185">Reference proteome</keyword>
<dbReference type="InterPro" id="IPR045684">
    <property type="entry name" value="DUF6191"/>
</dbReference>
<dbReference type="EMBL" id="HE804045">
    <property type="protein sequence ID" value="CCH28419.1"/>
    <property type="molecule type" value="Genomic_DNA"/>
</dbReference>
<organism evidence="2 3">
    <name type="scientific">Saccharothrix espanaensis (strain ATCC 51144 / DSM 44229 / JCM 9112 / NBRC 15066 / NRRL 15764)</name>
    <dbReference type="NCBI Taxonomy" id="1179773"/>
    <lineage>
        <taxon>Bacteria</taxon>
        <taxon>Bacillati</taxon>
        <taxon>Actinomycetota</taxon>
        <taxon>Actinomycetes</taxon>
        <taxon>Pseudonocardiales</taxon>
        <taxon>Pseudonocardiaceae</taxon>
        <taxon>Saccharothrix</taxon>
    </lineage>
</organism>
<dbReference type="BioCyc" id="SESP1179773:BN6_RS05385-MONOMER"/>
<dbReference type="eggNOG" id="ENOG502ZV98">
    <property type="taxonomic scope" value="Bacteria"/>
</dbReference>
<keyword evidence="1" id="KW-1133">Transmembrane helix</keyword>
<dbReference type="Proteomes" id="UP000006281">
    <property type="component" value="Chromosome"/>
</dbReference>
<dbReference type="Pfam" id="PF19690">
    <property type="entry name" value="DUF6191"/>
    <property type="match status" value="1"/>
</dbReference>
<name>K0JUD0_SACES</name>
<evidence type="ECO:0000313" key="3">
    <source>
        <dbReference type="Proteomes" id="UP000006281"/>
    </source>
</evidence>
<dbReference type="STRING" id="1179773.BN6_10930"/>
<dbReference type="KEGG" id="sesp:BN6_10930"/>
<feature type="transmembrane region" description="Helical" evidence="1">
    <location>
        <begin position="6"/>
        <end position="25"/>
    </location>
</feature>
<dbReference type="AlphaFoldDB" id="K0JUD0"/>
<dbReference type="HOGENOM" id="CLU_159908_0_0_11"/>